<sequence length="292" mass="31999">MASPREKGDTFMTKKWVFDFGKIIIGAFVFSLAVNVFALPNHLGEGGVTGLTMILYYTLGLAPALTTLIFNGILLIIGYKFLDRLTVILTIVAITFTSLFLRLTESITFSTDQTIIAAISAGMLMGFGMGLIMQGGGTTAGSAILAKIANKYLGWNTSYALLFFDLIVVVPSAFIIGFQNMLFTIVSLYVSTKVLDFILEGFNPKKSVTIISDQYEAIAKEVDLKIGRGITIFNGEGYYTKQGKKILYIVISRQQLLPLTKIVNKHDEKAFFIINDAQSVVGEGFTKQITSE</sequence>
<accession>A0ABP3AV77</accession>
<comment type="caution">
    <text evidence="8">The sequence shown here is derived from an EMBL/GenBank/DDBJ whole genome shotgun (WGS) entry which is preliminary data.</text>
</comment>
<dbReference type="PIRSF" id="PIRSF006483">
    <property type="entry name" value="Membrane_protein_YitT"/>
    <property type="match status" value="1"/>
</dbReference>
<evidence type="ECO:0000313" key="9">
    <source>
        <dbReference type="Proteomes" id="UP000019249"/>
    </source>
</evidence>
<dbReference type="CDD" id="cd16380">
    <property type="entry name" value="YitT_C"/>
    <property type="match status" value="1"/>
</dbReference>
<feature type="domain" description="DUF2179" evidence="7">
    <location>
        <begin position="228"/>
        <end position="282"/>
    </location>
</feature>
<keyword evidence="5 6" id="KW-0472">Membrane</keyword>
<feature type="transmembrane region" description="Helical" evidence="6">
    <location>
        <begin position="115"/>
        <end position="133"/>
    </location>
</feature>
<dbReference type="InterPro" id="IPR019264">
    <property type="entry name" value="DUF2179"/>
</dbReference>
<keyword evidence="4 6" id="KW-1133">Transmembrane helix</keyword>
<evidence type="ECO:0000256" key="1">
    <source>
        <dbReference type="ARBA" id="ARBA00004651"/>
    </source>
</evidence>
<dbReference type="PANTHER" id="PTHR33545:SF4">
    <property type="entry name" value="UPF0750 MEMBRANE PROTEIN YXKD"/>
    <property type="match status" value="1"/>
</dbReference>
<name>A0ABP3AV77_9LIST</name>
<evidence type="ECO:0000256" key="3">
    <source>
        <dbReference type="ARBA" id="ARBA00022692"/>
    </source>
</evidence>
<feature type="transmembrane region" description="Helical" evidence="6">
    <location>
        <begin position="54"/>
        <end position="78"/>
    </location>
</feature>
<keyword evidence="9" id="KW-1185">Reference proteome</keyword>
<dbReference type="InterPro" id="IPR051461">
    <property type="entry name" value="UPF0750_membrane"/>
</dbReference>
<keyword evidence="3 6" id="KW-0812">Transmembrane</keyword>
<gene>
    <name evidence="8" type="ORF">MFLO_13033</name>
</gene>
<dbReference type="Proteomes" id="UP000019249">
    <property type="component" value="Unassembled WGS sequence"/>
</dbReference>
<dbReference type="Pfam" id="PF10035">
    <property type="entry name" value="DUF2179"/>
    <property type="match status" value="1"/>
</dbReference>
<protein>
    <recommendedName>
        <fullName evidence="7">DUF2179 domain-containing protein</fullName>
    </recommendedName>
</protein>
<proteinExistence type="predicted"/>
<evidence type="ECO:0000256" key="6">
    <source>
        <dbReference type="SAM" id="Phobius"/>
    </source>
</evidence>
<evidence type="ECO:0000259" key="7">
    <source>
        <dbReference type="Pfam" id="PF10035"/>
    </source>
</evidence>
<dbReference type="EMBL" id="AODF01000032">
    <property type="protein sequence ID" value="EUJ27394.1"/>
    <property type="molecule type" value="Genomic_DNA"/>
</dbReference>
<evidence type="ECO:0000256" key="5">
    <source>
        <dbReference type="ARBA" id="ARBA00023136"/>
    </source>
</evidence>
<dbReference type="Gene3D" id="3.30.70.120">
    <property type="match status" value="1"/>
</dbReference>
<feature type="transmembrane region" description="Helical" evidence="6">
    <location>
        <begin position="153"/>
        <end position="175"/>
    </location>
</feature>
<organism evidence="8 9">
    <name type="scientific">Listeria floridensis FSL S10-1187</name>
    <dbReference type="NCBI Taxonomy" id="1265817"/>
    <lineage>
        <taxon>Bacteria</taxon>
        <taxon>Bacillati</taxon>
        <taxon>Bacillota</taxon>
        <taxon>Bacilli</taxon>
        <taxon>Bacillales</taxon>
        <taxon>Listeriaceae</taxon>
        <taxon>Listeria</taxon>
    </lineage>
</organism>
<reference evidence="8 9" key="1">
    <citation type="journal article" date="2014" name="Int. J. Syst. Evol. Microbiol.">
        <title>Listeria floridensis sp. nov., Listeria aquatica sp. nov., Listeria cornellensis sp. nov., Listeria riparia sp. nov. and Listeria grandensis sp. nov., from agricultural and natural environments.</title>
        <authorList>
            <person name="den Bakker H.C."/>
            <person name="Warchocki S."/>
            <person name="Wright E.M."/>
            <person name="Allred A.F."/>
            <person name="Ahlstrom C."/>
            <person name="Manuel C.S."/>
            <person name="Stasiewicz M.J."/>
            <person name="Burrell A."/>
            <person name="Roof S."/>
            <person name="Strawn L."/>
            <person name="Fortes E.D."/>
            <person name="Nightingale K.K."/>
            <person name="Kephart D."/>
            <person name="Wiedmann M."/>
        </authorList>
    </citation>
    <scope>NUCLEOTIDE SEQUENCE [LARGE SCALE GENOMIC DNA]</scope>
    <source>
        <strain evidence="8 9">FSL S10-1187</strain>
    </source>
</reference>
<dbReference type="InterPro" id="IPR003740">
    <property type="entry name" value="YitT"/>
</dbReference>
<feature type="transmembrane region" description="Helical" evidence="6">
    <location>
        <begin position="85"/>
        <end position="103"/>
    </location>
</feature>
<evidence type="ECO:0000313" key="8">
    <source>
        <dbReference type="EMBL" id="EUJ27394.1"/>
    </source>
</evidence>
<feature type="transmembrane region" description="Helical" evidence="6">
    <location>
        <begin position="20"/>
        <end position="39"/>
    </location>
</feature>
<keyword evidence="2" id="KW-1003">Cell membrane</keyword>
<evidence type="ECO:0000256" key="2">
    <source>
        <dbReference type="ARBA" id="ARBA00022475"/>
    </source>
</evidence>
<comment type="subcellular location">
    <subcellularLocation>
        <location evidence="1">Cell membrane</location>
        <topology evidence="1">Multi-pass membrane protein</topology>
    </subcellularLocation>
</comment>
<dbReference type="InterPro" id="IPR015867">
    <property type="entry name" value="N-reg_PII/ATP_PRibTrfase_C"/>
</dbReference>
<dbReference type="Pfam" id="PF02588">
    <property type="entry name" value="YitT_membrane"/>
    <property type="match status" value="1"/>
</dbReference>
<dbReference type="PANTHER" id="PTHR33545">
    <property type="entry name" value="UPF0750 MEMBRANE PROTEIN YITT-RELATED"/>
    <property type="match status" value="1"/>
</dbReference>
<evidence type="ECO:0000256" key="4">
    <source>
        <dbReference type="ARBA" id="ARBA00022989"/>
    </source>
</evidence>